<proteinExistence type="predicted"/>
<dbReference type="RefSeq" id="XP_018068276.1">
    <property type="nucleotide sequence ID" value="XM_018208483.1"/>
</dbReference>
<protein>
    <submittedName>
        <fullName evidence="2">HET-domain-containing protein</fullName>
    </submittedName>
</protein>
<dbReference type="PANTHER" id="PTHR33112:SF16">
    <property type="entry name" value="HETEROKARYON INCOMPATIBILITY DOMAIN-CONTAINING PROTEIN"/>
    <property type="match status" value="1"/>
</dbReference>
<name>A0A194X151_MOLSC</name>
<accession>A0A194X151</accession>
<organism evidence="2 3">
    <name type="scientific">Mollisia scopiformis</name>
    <name type="common">Conifer needle endophyte fungus</name>
    <name type="synonym">Phialocephala scopiformis</name>
    <dbReference type="NCBI Taxonomy" id="149040"/>
    <lineage>
        <taxon>Eukaryota</taxon>
        <taxon>Fungi</taxon>
        <taxon>Dikarya</taxon>
        <taxon>Ascomycota</taxon>
        <taxon>Pezizomycotina</taxon>
        <taxon>Leotiomycetes</taxon>
        <taxon>Helotiales</taxon>
        <taxon>Mollisiaceae</taxon>
        <taxon>Mollisia</taxon>
    </lineage>
</organism>
<evidence type="ECO:0000259" key="1">
    <source>
        <dbReference type="Pfam" id="PF06985"/>
    </source>
</evidence>
<dbReference type="InParanoid" id="A0A194X151"/>
<dbReference type="EMBL" id="KQ947421">
    <property type="protein sequence ID" value="KUJ13921.1"/>
    <property type="molecule type" value="Genomic_DNA"/>
</dbReference>
<feature type="domain" description="Heterokaryon incompatibility" evidence="1">
    <location>
        <begin position="41"/>
        <end position="141"/>
    </location>
</feature>
<dbReference type="OrthoDB" id="3595582at2759"/>
<keyword evidence="3" id="KW-1185">Reference proteome</keyword>
<gene>
    <name evidence="2" type="ORF">LY89DRAFT_562791</name>
</gene>
<dbReference type="AlphaFoldDB" id="A0A194X151"/>
<feature type="non-terminal residue" evidence="2">
    <location>
        <position position="291"/>
    </location>
</feature>
<reference evidence="2 3" key="1">
    <citation type="submission" date="2015-10" db="EMBL/GenBank/DDBJ databases">
        <title>Full genome of DAOMC 229536 Phialocephala scopiformis, a fungal endophyte of spruce producing the potent anti-insectan compound rugulosin.</title>
        <authorList>
            <consortium name="DOE Joint Genome Institute"/>
            <person name="Walker A.K."/>
            <person name="Frasz S.L."/>
            <person name="Seifert K.A."/>
            <person name="Miller J.D."/>
            <person name="Mondo S.J."/>
            <person name="Labutti K."/>
            <person name="Lipzen A."/>
            <person name="Dockter R."/>
            <person name="Kennedy M."/>
            <person name="Grigoriev I.V."/>
            <person name="Spatafora J.W."/>
        </authorList>
    </citation>
    <scope>NUCLEOTIDE SEQUENCE [LARGE SCALE GENOMIC DNA]</scope>
    <source>
        <strain evidence="2 3">CBS 120377</strain>
    </source>
</reference>
<evidence type="ECO:0000313" key="2">
    <source>
        <dbReference type="EMBL" id="KUJ13921.1"/>
    </source>
</evidence>
<sequence length="291" mass="33128">CLESHTRCSSQPANKLPVRVIDVGPSDGSKDPYLLEEDLKYTTLSYCWGQCQTFVTTLENIEAMKKMIPWDKLPRTIQDAILITRGLGIQYIWIDALCIIQDSPSDWAAESVKMAEIYGGAFVTISAALGPDVHYGLTKCQVSQGLQVPRFELQKNPLYSRAWSLQERMLSPRVLIFGIEGLYWECYQHGNSSRIMYRLPENPSPQDWHIIVEDYTCRNLTNERDKLPALAGLAKLYGQMNLQDYICGLWKQTLILDLMWAQHWVLLGNPAIINPPTIYRAPSWSWASVNG</sequence>
<dbReference type="PANTHER" id="PTHR33112">
    <property type="entry name" value="DOMAIN PROTEIN, PUTATIVE-RELATED"/>
    <property type="match status" value="1"/>
</dbReference>
<dbReference type="GeneID" id="28818209"/>
<dbReference type="InterPro" id="IPR010730">
    <property type="entry name" value="HET"/>
</dbReference>
<evidence type="ECO:0000313" key="3">
    <source>
        <dbReference type="Proteomes" id="UP000070700"/>
    </source>
</evidence>
<feature type="non-terminal residue" evidence="2">
    <location>
        <position position="1"/>
    </location>
</feature>
<dbReference type="Pfam" id="PF06985">
    <property type="entry name" value="HET"/>
    <property type="match status" value="1"/>
</dbReference>
<dbReference type="KEGG" id="psco:LY89DRAFT_562791"/>
<dbReference type="Proteomes" id="UP000070700">
    <property type="component" value="Unassembled WGS sequence"/>
</dbReference>